<dbReference type="EMBL" id="JARKIB010000492">
    <property type="protein sequence ID" value="KAJ7704159.1"/>
    <property type="molecule type" value="Genomic_DNA"/>
</dbReference>
<keyword evidence="2" id="KW-1185">Reference proteome</keyword>
<evidence type="ECO:0000313" key="2">
    <source>
        <dbReference type="Proteomes" id="UP001215598"/>
    </source>
</evidence>
<dbReference type="SUPFAM" id="SSF52047">
    <property type="entry name" value="RNI-like"/>
    <property type="match status" value="1"/>
</dbReference>
<dbReference type="Gene3D" id="1.20.1280.50">
    <property type="match status" value="1"/>
</dbReference>
<name>A0AAD7GS95_9AGAR</name>
<evidence type="ECO:0000313" key="1">
    <source>
        <dbReference type="EMBL" id="KAJ7704159.1"/>
    </source>
</evidence>
<comment type="caution">
    <text evidence="1">The sequence shown here is derived from an EMBL/GenBank/DDBJ whole genome shotgun (WGS) entry which is preliminary data.</text>
</comment>
<dbReference type="AlphaFoldDB" id="A0AAD7GS95"/>
<protein>
    <recommendedName>
        <fullName evidence="3">F-box domain-containing protein</fullName>
    </recommendedName>
</protein>
<organism evidence="1 2">
    <name type="scientific">Mycena metata</name>
    <dbReference type="NCBI Taxonomy" id="1033252"/>
    <lineage>
        <taxon>Eukaryota</taxon>
        <taxon>Fungi</taxon>
        <taxon>Dikarya</taxon>
        <taxon>Basidiomycota</taxon>
        <taxon>Agaricomycotina</taxon>
        <taxon>Agaricomycetes</taxon>
        <taxon>Agaricomycetidae</taxon>
        <taxon>Agaricales</taxon>
        <taxon>Marasmiineae</taxon>
        <taxon>Mycenaceae</taxon>
        <taxon>Mycena</taxon>
    </lineage>
</organism>
<evidence type="ECO:0008006" key="3">
    <source>
        <dbReference type="Google" id="ProtNLM"/>
    </source>
</evidence>
<sequence length="333" mass="36359">MDLETSSAGALQVKERGLSSLSILTLPTELVGEIFAHFLPAYPLRPPLVGSLSPTLLSHVCHEWREIAIATPELWRAIAVSLPSYSPPAEGPLHIMDLWLKRSRGCALSLEITAEYRGSASAAVALVVLHAARWEYVKFHVSPADLRTLVGPLPMLRQLDLAFDGHIDDPLPAPDMPLLCTVALDFNYEDQSYPIALPWAQLTSLTIIHTTPEECAPLLQQALNLIHCELGLVYDDADLQDITLPRLKSLILTVGGSNSLASFLAILQVPSLCILRIADALLGNSPVEFLRSFIAKSGCTLEELAVTGTRSIERDEAYRQAFPSIPKLSFPSE</sequence>
<reference evidence="1" key="1">
    <citation type="submission" date="2023-03" db="EMBL/GenBank/DDBJ databases">
        <title>Massive genome expansion in bonnet fungi (Mycena s.s.) driven by repeated elements and novel gene families across ecological guilds.</title>
        <authorList>
            <consortium name="Lawrence Berkeley National Laboratory"/>
            <person name="Harder C.B."/>
            <person name="Miyauchi S."/>
            <person name="Viragh M."/>
            <person name="Kuo A."/>
            <person name="Thoen E."/>
            <person name="Andreopoulos B."/>
            <person name="Lu D."/>
            <person name="Skrede I."/>
            <person name="Drula E."/>
            <person name="Henrissat B."/>
            <person name="Morin E."/>
            <person name="Kohler A."/>
            <person name="Barry K."/>
            <person name="LaButti K."/>
            <person name="Morin E."/>
            <person name="Salamov A."/>
            <person name="Lipzen A."/>
            <person name="Mereny Z."/>
            <person name="Hegedus B."/>
            <person name="Baldrian P."/>
            <person name="Stursova M."/>
            <person name="Weitz H."/>
            <person name="Taylor A."/>
            <person name="Grigoriev I.V."/>
            <person name="Nagy L.G."/>
            <person name="Martin F."/>
            <person name="Kauserud H."/>
        </authorList>
    </citation>
    <scope>NUCLEOTIDE SEQUENCE</scope>
    <source>
        <strain evidence="1">CBHHK182m</strain>
    </source>
</reference>
<dbReference type="Proteomes" id="UP001215598">
    <property type="component" value="Unassembled WGS sequence"/>
</dbReference>
<proteinExistence type="predicted"/>
<gene>
    <name evidence="1" type="ORF">B0H16DRAFT_1638030</name>
</gene>
<accession>A0AAD7GS95</accession>